<keyword evidence="11" id="KW-1185">Reference proteome</keyword>
<dbReference type="GO" id="GO:0097526">
    <property type="term" value="C:spliceosomal tri-snRNP complex"/>
    <property type="evidence" value="ECO:0007669"/>
    <property type="project" value="TreeGrafter"/>
</dbReference>
<comment type="subcellular location">
    <subcellularLocation>
        <location evidence="1">Nucleus</location>
    </subcellularLocation>
</comment>
<protein>
    <submittedName>
        <fullName evidence="10">LSM domain-containing protein</fullName>
    </submittedName>
</protein>
<evidence type="ECO:0000256" key="7">
    <source>
        <dbReference type="ARBA" id="ARBA00023242"/>
    </source>
</evidence>
<evidence type="ECO:0000313" key="11">
    <source>
        <dbReference type="Proteomes" id="UP000001396"/>
    </source>
</evidence>
<dbReference type="EMBL" id="ADBJ01000022">
    <property type="protein sequence ID" value="EFA81835.1"/>
    <property type="molecule type" value="Genomic_DNA"/>
</dbReference>
<reference evidence="10 11" key="1">
    <citation type="journal article" date="2011" name="Genome Res.">
        <title>Phylogeny-wide analysis of social amoeba genomes highlights ancient origins for complex intercellular communication.</title>
        <authorList>
            <person name="Heidel A.J."/>
            <person name="Lawal H.M."/>
            <person name="Felder M."/>
            <person name="Schilde C."/>
            <person name="Helps N.R."/>
            <person name="Tunggal B."/>
            <person name="Rivero F."/>
            <person name="John U."/>
            <person name="Schleicher M."/>
            <person name="Eichinger L."/>
            <person name="Platzer M."/>
            <person name="Noegel A.A."/>
            <person name="Schaap P."/>
            <person name="Gloeckner G."/>
        </authorList>
    </citation>
    <scope>NUCLEOTIDE SEQUENCE [LARGE SCALE GENOMIC DNA]</scope>
    <source>
        <strain evidence="11">ATCC 26659 / Pp 5 / PN500</strain>
    </source>
</reference>
<dbReference type="GO" id="GO:0003723">
    <property type="term" value="F:RNA binding"/>
    <property type="evidence" value="ECO:0007669"/>
    <property type="project" value="UniProtKB-KW"/>
</dbReference>
<dbReference type="AlphaFoldDB" id="D3B9C3"/>
<dbReference type="PANTHER" id="PTHR10553:SF5">
    <property type="entry name" value="U6 SNRNA-ASSOCIATED SM-LIKE PROTEIN LSM7"/>
    <property type="match status" value="1"/>
</dbReference>
<dbReference type="InterPro" id="IPR047575">
    <property type="entry name" value="Sm"/>
</dbReference>
<dbReference type="SMART" id="SM00651">
    <property type="entry name" value="Sm"/>
    <property type="match status" value="1"/>
</dbReference>
<evidence type="ECO:0000256" key="2">
    <source>
        <dbReference type="ARBA" id="ARBA00006850"/>
    </source>
</evidence>
<dbReference type="FunCoup" id="D3B9C3">
    <property type="interactions" value="640"/>
</dbReference>
<dbReference type="Gene3D" id="2.30.30.100">
    <property type="match status" value="1"/>
</dbReference>
<dbReference type="InterPro" id="IPR017132">
    <property type="entry name" value="Lsm7"/>
</dbReference>
<keyword evidence="6" id="KW-0508">mRNA splicing</keyword>
<dbReference type="InterPro" id="IPR001163">
    <property type="entry name" value="Sm_dom_euk/arc"/>
</dbReference>
<dbReference type="GO" id="GO:0071013">
    <property type="term" value="C:catalytic step 2 spliceosome"/>
    <property type="evidence" value="ECO:0007669"/>
    <property type="project" value="TreeGrafter"/>
</dbReference>
<dbReference type="Pfam" id="PF01423">
    <property type="entry name" value="LSM"/>
    <property type="match status" value="1"/>
</dbReference>
<evidence type="ECO:0000256" key="8">
    <source>
        <dbReference type="ARBA" id="ARBA00023274"/>
    </source>
</evidence>
<name>D3B9C3_HETP5</name>
<keyword evidence="4" id="KW-0747">Spliceosome</keyword>
<dbReference type="GO" id="GO:0005689">
    <property type="term" value="C:U12-type spliceosomal complex"/>
    <property type="evidence" value="ECO:0007669"/>
    <property type="project" value="TreeGrafter"/>
</dbReference>
<evidence type="ECO:0000256" key="1">
    <source>
        <dbReference type="ARBA" id="ARBA00004123"/>
    </source>
</evidence>
<evidence type="ECO:0000256" key="6">
    <source>
        <dbReference type="ARBA" id="ARBA00023187"/>
    </source>
</evidence>
<evidence type="ECO:0000313" key="10">
    <source>
        <dbReference type="EMBL" id="EFA81835.1"/>
    </source>
</evidence>
<dbReference type="GO" id="GO:0000956">
    <property type="term" value="P:nuclear-transcribed mRNA catabolic process"/>
    <property type="evidence" value="ECO:0007669"/>
    <property type="project" value="InterPro"/>
</dbReference>
<dbReference type="InterPro" id="IPR044641">
    <property type="entry name" value="Lsm7/SmG-like"/>
</dbReference>
<gene>
    <name evidence="10" type="primary">lsm7</name>
    <name evidence="10" type="ORF">PPL_05067</name>
</gene>
<organism evidence="10 11">
    <name type="scientific">Heterostelium pallidum (strain ATCC 26659 / Pp 5 / PN500)</name>
    <name type="common">Cellular slime mold</name>
    <name type="synonym">Polysphondylium pallidum</name>
    <dbReference type="NCBI Taxonomy" id="670386"/>
    <lineage>
        <taxon>Eukaryota</taxon>
        <taxon>Amoebozoa</taxon>
        <taxon>Evosea</taxon>
        <taxon>Eumycetozoa</taxon>
        <taxon>Dictyostelia</taxon>
        <taxon>Acytosteliales</taxon>
        <taxon>Acytosteliaceae</taxon>
        <taxon>Heterostelium</taxon>
    </lineage>
</organism>
<evidence type="ECO:0000256" key="3">
    <source>
        <dbReference type="ARBA" id="ARBA00022664"/>
    </source>
</evidence>
<proteinExistence type="inferred from homology"/>
<dbReference type="InterPro" id="IPR010920">
    <property type="entry name" value="LSM_dom_sf"/>
</dbReference>
<keyword evidence="8" id="KW-0687">Ribonucleoprotein</keyword>
<evidence type="ECO:0000259" key="9">
    <source>
        <dbReference type="PROSITE" id="PS52002"/>
    </source>
</evidence>
<dbReference type="OMA" id="PFVQQEE"/>
<dbReference type="SUPFAM" id="SSF50182">
    <property type="entry name" value="Sm-like ribonucleoproteins"/>
    <property type="match status" value="1"/>
</dbReference>
<dbReference type="STRING" id="670386.D3B9C3"/>
<dbReference type="GO" id="GO:0000398">
    <property type="term" value="P:mRNA splicing, via spliceosome"/>
    <property type="evidence" value="ECO:0007669"/>
    <property type="project" value="InterPro"/>
</dbReference>
<keyword evidence="5" id="KW-0694">RNA-binding</keyword>
<dbReference type="InParanoid" id="D3B9C3"/>
<dbReference type="PROSITE" id="PS52002">
    <property type="entry name" value="SM"/>
    <property type="match status" value="1"/>
</dbReference>
<comment type="similarity">
    <text evidence="2">Belongs to the snRNP Sm proteins family.</text>
</comment>
<feature type="domain" description="Sm" evidence="9">
    <location>
        <begin position="10"/>
        <end position="90"/>
    </location>
</feature>
<dbReference type="CDD" id="cd01729">
    <property type="entry name" value="LSm7"/>
    <property type="match status" value="1"/>
</dbReference>
<evidence type="ECO:0000256" key="5">
    <source>
        <dbReference type="ARBA" id="ARBA00022884"/>
    </source>
</evidence>
<dbReference type="GO" id="GO:0071004">
    <property type="term" value="C:U2-type prespliceosome"/>
    <property type="evidence" value="ECO:0007669"/>
    <property type="project" value="TreeGrafter"/>
</dbReference>
<dbReference type="Proteomes" id="UP000001396">
    <property type="component" value="Unassembled WGS sequence"/>
</dbReference>
<keyword evidence="3" id="KW-0507">mRNA processing</keyword>
<keyword evidence="7" id="KW-0539">Nucleus</keyword>
<dbReference type="GO" id="GO:1990726">
    <property type="term" value="C:Lsm1-7-Pat1 complex"/>
    <property type="evidence" value="ECO:0007669"/>
    <property type="project" value="TreeGrafter"/>
</dbReference>
<sequence>MASTPPTKKESILDLQKFLGKGLTVKFTGGREVQGILKGYDPLVNITLDNCEEFIRDPQDPLSLTGEKRYLGLVVCRGSSVMMVCPMEGCEEIDNPYLTQEESTTAEEEN</sequence>
<dbReference type="GO" id="GO:0005688">
    <property type="term" value="C:U6 snRNP"/>
    <property type="evidence" value="ECO:0007669"/>
    <property type="project" value="TreeGrafter"/>
</dbReference>
<comment type="caution">
    <text evidence="10">The sequence shown here is derived from an EMBL/GenBank/DDBJ whole genome shotgun (WGS) entry which is preliminary data.</text>
</comment>
<evidence type="ECO:0000256" key="4">
    <source>
        <dbReference type="ARBA" id="ARBA00022728"/>
    </source>
</evidence>
<dbReference type="PIRSF" id="PIRSF037188">
    <property type="entry name" value="U6_snRNA_Lsm7"/>
    <property type="match status" value="1"/>
</dbReference>
<dbReference type="GeneID" id="31360553"/>
<dbReference type="RefSeq" id="XP_020433952.1">
    <property type="nucleotide sequence ID" value="XM_020575963.1"/>
</dbReference>
<dbReference type="PANTHER" id="PTHR10553">
    <property type="entry name" value="SMALL NUCLEAR RIBONUCLEOPROTEIN"/>
    <property type="match status" value="1"/>
</dbReference>
<accession>D3B9C3</accession>